<name>A0A2I2M7I2_9FLAO</name>
<evidence type="ECO:0000313" key="9">
    <source>
        <dbReference type="Proteomes" id="UP000490060"/>
    </source>
</evidence>
<gene>
    <name evidence="8" type="ORF">TNO010_200092</name>
</gene>
<dbReference type="CDD" id="cd03426">
    <property type="entry name" value="NUDIX_CoAse_Nudt7"/>
    <property type="match status" value="1"/>
</dbReference>
<evidence type="ECO:0000256" key="5">
    <source>
        <dbReference type="ARBA" id="ARBA00022842"/>
    </source>
</evidence>
<dbReference type="InterPro" id="IPR045121">
    <property type="entry name" value="CoAse"/>
</dbReference>
<evidence type="ECO:0000256" key="6">
    <source>
        <dbReference type="ARBA" id="ARBA00023211"/>
    </source>
</evidence>
<keyword evidence="3" id="KW-0479">Metal-binding</keyword>
<comment type="cofactor">
    <cofactor evidence="1">
        <name>Mn(2+)</name>
        <dbReference type="ChEBI" id="CHEBI:29035"/>
    </cofactor>
</comment>
<proteinExistence type="predicted"/>
<dbReference type="InterPro" id="IPR000086">
    <property type="entry name" value="NUDIX_hydrolase_dom"/>
</dbReference>
<dbReference type="AlphaFoldDB" id="A0A2I2M7I2"/>
<organism evidence="8 9">
    <name type="scientific">Tenacibaculum finnmarkense genomovar ulcerans</name>
    <dbReference type="NCBI Taxonomy" id="2781388"/>
    <lineage>
        <taxon>Bacteria</taxon>
        <taxon>Pseudomonadati</taxon>
        <taxon>Bacteroidota</taxon>
        <taxon>Flavobacteriia</taxon>
        <taxon>Flavobacteriales</taxon>
        <taxon>Flavobacteriaceae</taxon>
        <taxon>Tenacibaculum</taxon>
        <taxon>Tenacibaculum finnmarkense</taxon>
    </lineage>
</organism>
<comment type="cofactor">
    <cofactor evidence="2">
        <name>Mg(2+)</name>
        <dbReference type="ChEBI" id="CHEBI:18420"/>
    </cofactor>
</comment>
<dbReference type="Gene3D" id="3.90.79.10">
    <property type="entry name" value="Nucleoside Triphosphate Pyrophosphohydrolase"/>
    <property type="match status" value="1"/>
</dbReference>
<keyword evidence="6" id="KW-0464">Manganese</keyword>
<evidence type="ECO:0000256" key="3">
    <source>
        <dbReference type="ARBA" id="ARBA00022723"/>
    </source>
</evidence>
<dbReference type="RefSeq" id="WP_058885058.1">
    <property type="nucleotide sequence ID" value="NZ_JAFMUG010000006.1"/>
</dbReference>
<dbReference type="SUPFAM" id="SSF55811">
    <property type="entry name" value="Nudix"/>
    <property type="match status" value="1"/>
</dbReference>
<dbReference type="PROSITE" id="PS51462">
    <property type="entry name" value="NUDIX"/>
    <property type="match status" value="1"/>
</dbReference>
<evidence type="ECO:0000256" key="2">
    <source>
        <dbReference type="ARBA" id="ARBA00001946"/>
    </source>
</evidence>
<dbReference type="Proteomes" id="UP000490060">
    <property type="component" value="Unassembled WGS sequence"/>
</dbReference>
<evidence type="ECO:0000259" key="7">
    <source>
        <dbReference type="PROSITE" id="PS51462"/>
    </source>
</evidence>
<dbReference type="EMBL" id="OENE01000013">
    <property type="protein sequence ID" value="SOU88501.1"/>
    <property type="molecule type" value="Genomic_DNA"/>
</dbReference>
<accession>A0A2I2M7I2</accession>
<feature type="domain" description="Nudix hydrolase" evidence="7">
    <location>
        <begin position="45"/>
        <end position="181"/>
    </location>
</feature>
<evidence type="ECO:0000256" key="1">
    <source>
        <dbReference type="ARBA" id="ARBA00001936"/>
    </source>
</evidence>
<keyword evidence="4" id="KW-0378">Hydrolase</keyword>
<dbReference type="InterPro" id="IPR015797">
    <property type="entry name" value="NUDIX_hydrolase-like_dom_sf"/>
</dbReference>
<evidence type="ECO:0000256" key="4">
    <source>
        <dbReference type="ARBA" id="ARBA00022801"/>
    </source>
</evidence>
<evidence type="ECO:0000313" key="8">
    <source>
        <dbReference type="EMBL" id="SOU88501.1"/>
    </source>
</evidence>
<dbReference type="GO" id="GO:0046872">
    <property type="term" value="F:metal ion binding"/>
    <property type="evidence" value="ECO:0007669"/>
    <property type="project" value="UniProtKB-KW"/>
</dbReference>
<reference evidence="8 9" key="1">
    <citation type="submission" date="2017-11" db="EMBL/GenBank/DDBJ databases">
        <authorList>
            <person name="Duchaud E."/>
        </authorList>
    </citation>
    <scope>NUCLEOTIDE SEQUENCE [LARGE SCALE GENOMIC DNA]</scope>
    <source>
        <strain evidence="8 9">TNO010</strain>
    </source>
</reference>
<dbReference type="PANTHER" id="PTHR12992">
    <property type="entry name" value="NUDIX HYDROLASE"/>
    <property type="match status" value="1"/>
</dbReference>
<dbReference type="PANTHER" id="PTHR12992:SF11">
    <property type="entry name" value="MITOCHONDRIAL COENZYME A DIPHOSPHATASE NUDT8"/>
    <property type="match status" value="1"/>
</dbReference>
<dbReference type="Pfam" id="PF00293">
    <property type="entry name" value="NUDIX"/>
    <property type="match status" value="1"/>
</dbReference>
<keyword evidence="5" id="KW-0460">Magnesium</keyword>
<sequence>MIFSDLTNKIAQLQTKPLGGLTSQLKLAPKLRTQFPQELIESKNPKKAAVLALFYPDENNQTRFLLTLRATYKGKHSAQVSFPGGKIAKKDSNLKQTALRETFEEVGILSEEIKIIRQITDSYIPPSNFLVTPFIGVIQKKPAFKPNYEVATTIEVLMSDLLNDGNLTTKEIATSYMKKEAVPCFKLNNYSVWGATAMMLSEIKDLFK</sequence>
<dbReference type="GeneID" id="86819263"/>
<dbReference type="GO" id="GO:0010945">
    <property type="term" value="F:coenzyme A diphosphatase activity"/>
    <property type="evidence" value="ECO:0007669"/>
    <property type="project" value="InterPro"/>
</dbReference>
<protein>
    <submittedName>
        <fullName evidence="8">Coenzyme A pyrophosphatase</fullName>
    </submittedName>
</protein>